<gene>
    <name evidence="2" type="ORF">D6D85_16365</name>
</gene>
<dbReference type="SUPFAM" id="SSF49344">
    <property type="entry name" value="CBD9-like"/>
    <property type="match status" value="1"/>
</dbReference>
<reference evidence="2 3" key="1">
    <citation type="submission" date="2018-10" db="EMBL/GenBank/DDBJ databases">
        <title>Co-occurring genomic capacity for anaerobic methane metabolism and dissimilatory sulfite reduction discovered in the Korarchaeota.</title>
        <authorList>
            <person name="Mckay L.J."/>
            <person name="Dlakic M."/>
            <person name="Fields M.W."/>
            <person name="Delmont T.O."/>
            <person name="Eren A.M."/>
            <person name="Jay Z.J."/>
            <person name="Klingelsmith K.B."/>
            <person name="Rusch D.B."/>
            <person name="Inskeep W.P."/>
        </authorList>
    </citation>
    <scope>NUCLEOTIDE SEQUENCE [LARGE SCALE GENOMIC DNA]</scope>
    <source>
        <strain evidence="2 3">MDKW</strain>
    </source>
</reference>
<name>A0A429GBS7_9CREN</name>
<feature type="transmembrane region" description="Helical" evidence="1">
    <location>
        <begin position="394"/>
        <end position="411"/>
    </location>
</feature>
<evidence type="ECO:0000313" key="3">
    <source>
        <dbReference type="Proteomes" id="UP000277582"/>
    </source>
</evidence>
<sequence>MDEKRMNSRILIPMALIILLPIQFIYAQPQGYTLIYSPARAYYVDWMNVKAVYMKEDGEKLYFYIEYYGAIPSSGEYYRGALIYIDADRNPRTGEINEIRGEPGGVLGADYFIHFRLSGDSSIWKASLSKWNDTSENWDYNIKELTPNMRYGSNYMEIWVDKRDIGYTQNGIDFYIVTWSGVNAIPGADLSYTIGSSIKKIKIDGDPSDWGSISPLVTFPPRYIDPPELEVSSIYVANDDENLYFRIDTRGKPTTRVNGGKLYRYFFVDLDTDNNDNTGHKWFGGAEFIIDASFIANLSKEAHVEYCRYDNWNWYSIENSGDFNDIFEFRIPLSPLGLSSGQTIGILIEGWGGLEYSGHLTYPPNITPSQPQHETIPPFPPEQESPVTKTSSDILYLLPILLLVIPLLFIYRRRSEEKKEEEIVRILLSE</sequence>
<keyword evidence="1" id="KW-0472">Membrane</keyword>
<proteinExistence type="predicted"/>
<evidence type="ECO:0000256" key="1">
    <source>
        <dbReference type="SAM" id="Phobius"/>
    </source>
</evidence>
<organism evidence="2 3">
    <name type="scientific">Candidatus Methanodesulfokora washburnensis</name>
    <dbReference type="NCBI Taxonomy" id="2478471"/>
    <lineage>
        <taxon>Archaea</taxon>
        <taxon>Thermoproteota</taxon>
        <taxon>Candidatus Korarchaeia</taxon>
        <taxon>Candidatus Korarchaeia incertae sedis</taxon>
        <taxon>Candidatus Methanodesulfokora</taxon>
    </lineage>
</organism>
<dbReference type="Proteomes" id="UP000277582">
    <property type="component" value="Unassembled WGS sequence"/>
</dbReference>
<accession>A0A429GBS7</accession>
<evidence type="ECO:0000313" key="2">
    <source>
        <dbReference type="EMBL" id="RSN71255.1"/>
    </source>
</evidence>
<keyword evidence="1" id="KW-0812">Transmembrane</keyword>
<dbReference type="Gene3D" id="2.60.40.1190">
    <property type="match status" value="1"/>
</dbReference>
<protein>
    <submittedName>
        <fullName evidence="2">Uncharacterized protein</fullName>
    </submittedName>
</protein>
<dbReference type="AlphaFoldDB" id="A0A429GBS7"/>
<dbReference type="EMBL" id="RCOS01000178">
    <property type="protein sequence ID" value="RSN71255.1"/>
    <property type="molecule type" value="Genomic_DNA"/>
</dbReference>
<comment type="caution">
    <text evidence="2">The sequence shown here is derived from an EMBL/GenBank/DDBJ whole genome shotgun (WGS) entry which is preliminary data.</text>
</comment>
<keyword evidence="3" id="KW-1185">Reference proteome</keyword>
<keyword evidence="1" id="KW-1133">Transmembrane helix</keyword>